<dbReference type="Pfam" id="PF13681">
    <property type="entry name" value="PilX"/>
    <property type="match status" value="1"/>
</dbReference>
<dbReference type="Pfam" id="PF14341">
    <property type="entry name" value="PilX_N"/>
    <property type="match status" value="1"/>
</dbReference>
<dbReference type="Proteomes" id="UP000515506">
    <property type="component" value="Chromosome"/>
</dbReference>
<organism evidence="3 4">
    <name type="scientific">Pseudoxanthomonas mexicana</name>
    <dbReference type="NCBI Taxonomy" id="128785"/>
    <lineage>
        <taxon>Bacteria</taxon>
        <taxon>Pseudomonadati</taxon>
        <taxon>Pseudomonadota</taxon>
        <taxon>Gammaproteobacteria</taxon>
        <taxon>Lysobacterales</taxon>
        <taxon>Lysobacteraceae</taxon>
        <taxon>Pseudoxanthomonas</taxon>
    </lineage>
</organism>
<gene>
    <name evidence="3" type="ORF">H4W19_08370</name>
</gene>
<evidence type="ECO:0000259" key="1">
    <source>
        <dbReference type="Pfam" id="PF13681"/>
    </source>
</evidence>
<feature type="domain" description="PilX/PilW C-terminal" evidence="1">
    <location>
        <begin position="93"/>
        <end position="170"/>
    </location>
</feature>
<protein>
    <submittedName>
        <fullName evidence="3">Pilus assembly protein</fullName>
    </submittedName>
</protein>
<proteinExistence type="predicted"/>
<dbReference type="RefSeq" id="WP_185896772.1">
    <property type="nucleotide sequence ID" value="NZ_CP060028.1"/>
</dbReference>
<evidence type="ECO:0000313" key="4">
    <source>
        <dbReference type="Proteomes" id="UP000515506"/>
    </source>
</evidence>
<evidence type="ECO:0000259" key="2">
    <source>
        <dbReference type="Pfam" id="PF14341"/>
    </source>
</evidence>
<sequence length="173" mass="18702">MKTTSFPSMRRQQGASLVVVLILLLVMTLLGLAVLRSALLEERMTANLLDRSWSFQAAEAALRNGEALAATRPVVPAAGCAGGVCSTPVATETERWRVAGFNGWVNGDDQGAQTARPQYFIEYMGDVPTWPGCDLLDEANRSPLCLAPRYRITSTSSAADRAQVVLQSNFLVQ</sequence>
<dbReference type="InterPro" id="IPR025746">
    <property type="entry name" value="PilX_N_dom"/>
</dbReference>
<keyword evidence="4" id="KW-1185">Reference proteome</keyword>
<feature type="domain" description="Type 4 fimbrial biogenesis protein PilX N-terminal" evidence="2">
    <location>
        <begin position="13"/>
        <end position="63"/>
    </location>
</feature>
<dbReference type="EMBL" id="CP060028">
    <property type="protein sequence ID" value="QND81736.1"/>
    <property type="molecule type" value="Genomic_DNA"/>
</dbReference>
<accession>A0ABX6RGN2</accession>
<name>A0ABX6RGN2_PSEMX</name>
<dbReference type="InterPro" id="IPR025205">
    <property type="entry name" value="PilX/PilW_C"/>
</dbReference>
<reference evidence="3 4" key="1">
    <citation type="submission" date="2020-08" db="EMBL/GenBank/DDBJ databases">
        <title>Streptomycin resistant and MDR strain, P. mexicana.</title>
        <authorList>
            <person name="Ganesh-kumar S."/>
            <person name="Zhe T."/>
            <person name="Yu Z."/>
            <person name="Min Y."/>
        </authorList>
    </citation>
    <scope>NUCLEOTIDE SEQUENCE [LARGE SCALE GENOMIC DNA]</scope>
    <source>
        <strain evidence="3 4">GTZY</strain>
    </source>
</reference>
<evidence type="ECO:0000313" key="3">
    <source>
        <dbReference type="EMBL" id="QND81736.1"/>
    </source>
</evidence>